<name>T1I018_RHOPR</name>
<dbReference type="PANTHER" id="PTHR10174">
    <property type="entry name" value="ALPHA-TOCOPHEROL TRANSFER PROTEIN-RELATED"/>
    <property type="match status" value="1"/>
</dbReference>
<evidence type="ECO:0000313" key="2">
    <source>
        <dbReference type="Proteomes" id="UP000015103"/>
    </source>
</evidence>
<evidence type="ECO:0000313" key="1">
    <source>
        <dbReference type="EnsemblMetazoa" id="RPRC009638-PA"/>
    </source>
</evidence>
<dbReference type="VEuPathDB" id="VectorBase:RPRC009638"/>
<dbReference type="PROSITE" id="PS50191">
    <property type="entry name" value="CRAL_TRIO"/>
    <property type="match status" value="1"/>
</dbReference>
<keyword evidence="2" id="KW-1185">Reference proteome</keyword>
<dbReference type="InterPro" id="IPR036865">
    <property type="entry name" value="CRAL-TRIO_dom_sf"/>
</dbReference>
<dbReference type="SMART" id="SM00516">
    <property type="entry name" value="SEC14"/>
    <property type="match status" value="1"/>
</dbReference>
<dbReference type="InterPro" id="IPR001251">
    <property type="entry name" value="CRAL-TRIO_dom"/>
</dbReference>
<protein>
    <submittedName>
        <fullName evidence="1">CRAL-TRIO domain-containing protein</fullName>
    </submittedName>
</protein>
<sequence length="253" mass="28737">MSNLARIHLNDVPLIESFKLGTSILEMMLNDLVLQVSGTIIVFDMAGLSLLDQARLITPTIAWHLTMIVQDKIPMRLKAIHVLNQPFYFNACYSVFKPLLKKKLRKRIFLHGSDMESFHQHIDPENLPEEWGGSRPSFSISLTRTLIQLNEHKFKGASTTEDTGIESYFQRTPDGILSLQSTLTISDHDPNPQGDQCSYYDYTRQVAITSALARAYPTVDRCLLANNLSTHQTLNIPSYCNLIFKYIYPLSSN</sequence>
<dbReference type="Gene3D" id="3.40.525.10">
    <property type="entry name" value="CRAL-TRIO lipid binding domain"/>
    <property type="match status" value="1"/>
</dbReference>
<accession>T1I018</accession>
<dbReference type="GO" id="GO:0016020">
    <property type="term" value="C:membrane"/>
    <property type="evidence" value="ECO:0007669"/>
    <property type="project" value="TreeGrafter"/>
</dbReference>
<dbReference type="EMBL" id="ACPB03012612">
    <property type="status" value="NOT_ANNOTATED_CDS"/>
    <property type="molecule type" value="Genomic_DNA"/>
</dbReference>
<dbReference type="AlphaFoldDB" id="T1I018"/>
<dbReference type="EnsemblMetazoa" id="RPRC009638-RA">
    <property type="protein sequence ID" value="RPRC009638-PA"/>
    <property type="gene ID" value="RPRC009638"/>
</dbReference>
<dbReference type="STRING" id="13249.T1I018"/>
<dbReference type="InParanoid" id="T1I018"/>
<dbReference type="GO" id="GO:1902936">
    <property type="term" value="F:phosphatidylinositol bisphosphate binding"/>
    <property type="evidence" value="ECO:0007669"/>
    <property type="project" value="TreeGrafter"/>
</dbReference>
<dbReference type="Proteomes" id="UP000015103">
    <property type="component" value="Unassembled WGS sequence"/>
</dbReference>
<reference evidence="1" key="1">
    <citation type="submission" date="2015-05" db="UniProtKB">
        <authorList>
            <consortium name="EnsemblMetazoa"/>
        </authorList>
    </citation>
    <scope>IDENTIFICATION</scope>
</reference>
<dbReference type="SUPFAM" id="SSF52087">
    <property type="entry name" value="CRAL/TRIO domain"/>
    <property type="match status" value="1"/>
</dbReference>
<dbReference type="HOGENOM" id="CLU_1099686_0_0_1"/>
<dbReference type="PRINTS" id="PR00180">
    <property type="entry name" value="CRETINALDHBP"/>
</dbReference>
<dbReference type="eggNOG" id="KOG1471">
    <property type="taxonomic scope" value="Eukaryota"/>
</dbReference>
<dbReference type="PANTHER" id="PTHR10174:SF130">
    <property type="entry name" value="ALPHA-TOCOPHEROL TRANSFER PROTEIN-LIKE"/>
    <property type="match status" value="1"/>
</dbReference>
<dbReference type="Pfam" id="PF00650">
    <property type="entry name" value="CRAL_TRIO"/>
    <property type="match status" value="1"/>
</dbReference>
<proteinExistence type="predicted"/>
<dbReference type="CDD" id="cd00170">
    <property type="entry name" value="SEC14"/>
    <property type="match status" value="1"/>
</dbReference>
<dbReference type="EMBL" id="ACPB03012613">
    <property type="status" value="NOT_ANNOTATED_CDS"/>
    <property type="molecule type" value="Genomic_DNA"/>
</dbReference>
<organism evidence="1 2">
    <name type="scientific">Rhodnius prolixus</name>
    <name type="common">Triatomid bug</name>
    <dbReference type="NCBI Taxonomy" id="13249"/>
    <lineage>
        <taxon>Eukaryota</taxon>
        <taxon>Metazoa</taxon>
        <taxon>Ecdysozoa</taxon>
        <taxon>Arthropoda</taxon>
        <taxon>Hexapoda</taxon>
        <taxon>Insecta</taxon>
        <taxon>Pterygota</taxon>
        <taxon>Neoptera</taxon>
        <taxon>Paraneoptera</taxon>
        <taxon>Hemiptera</taxon>
        <taxon>Heteroptera</taxon>
        <taxon>Panheteroptera</taxon>
        <taxon>Cimicomorpha</taxon>
        <taxon>Reduviidae</taxon>
        <taxon>Triatominae</taxon>
        <taxon>Rhodnius</taxon>
    </lineage>
</organism>